<keyword evidence="6" id="KW-0539">Nucleus</keyword>
<feature type="domain" description="RRM" evidence="9">
    <location>
        <begin position="133"/>
        <end position="210"/>
    </location>
</feature>
<dbReference type="SMART" id="SM00361">
    <property type="entry name" value="RRM_1"/>
    <property type="match status" value="2"/>
</dbReference>
<evidence type="ECO:0000256" key="4">
    <source>
        <dbReference type="ARBA" id="ARBA00022737"/>
    </source>
</evidence>
<accession>A0A1I7ZUN7</accession>
<evidence type="ECO:0000313" key="10">
    <source>
        <dbReference type="Proteomes" id="UP000095287"/>
    </source>
</evidence>
<dbReference type="SMART" id="SM00360">
    <property type="entry name" value="RRM"/>
    <property type="match status" value="3"/>
</dbReference>
<dbReference type="AlphaFoldDB" id="A0A1I7ZUN7"/>
<dbReference type="Pfam" id="PF00076">
    <property type="entry name" value="RRM_1"/>
    <property type="match status" value="3"/>
</dbReference>
<dbReference type="WBParaSite" id="L893_g2980.t1">
    <property type="protein sequence ID" value="L893_g2980.t1"/>
    <property type="gene ID" value="L893_g2980"/>
</dbReference>
<evidence type="ECO:0000256" key="5">
    <source>
        <dbReference type="ARBA" id="ARBA00022884"/>
    </source>
</evidence>
<dbReference type="GO" id="GO:0005634">
    <property type="term" value="C:nucleus"/>
    <property type="evidence" value="ECO:0007669"/>
    <property type="project" value="UniProtKB-SubCell"/>
</dbReference>
<sequence>MKGTANGQATATEEYDQTKNVYVRNFDLEVTDEMLNDAFKDFGTIMSCVVAKNKDGKSRGFGFVAYETTEETQKAIKGMNGKKVWGSNLYVAQFQKKEERVAMLTAEKTSTGKALEEATAPAAPTQKEFDEDKNVYVRNLCMHVQDHQLKAKFQEFGEIESCFVNKNDKGLGRQYGLVYFTTTEAAQRAIKAMNGAPACGKVLYVAKAQKKTDRVAMLAEQLASLKIRQEPRLFIKNVHVNVTDMALKNFFSQYGEVVEAEVQLHKSCISKGLALVKFKEYADAEAAVVASRKGEMNELLGKKLIVSFDKGRPFQQPSQQQDPSQCAFPIPPQSSVEGKKPTTSKTSEA</sequence>
<dbReference type="FunFam" id="3.30.70.330:FF:000651">
    <property type="entry name" value="Poly(A) binding protein cytoplasmic 1 like"/>
    <property type="match status" value="1"/>
</dbReference>
<protein>
    <submittedName>
        <fullName evidence="11">Polyadenylate-binding protein</fullName>
    </submittedName>
</protein>
<dbReference type="PROSITE" id="PS50102">
    <property type="entry name" value="RRM"/>
    <property type="match status" value="3"/>
</dbReference>
<keyword evidence="4" id="KW-0677">Repeat</keyword>
<evidence type="ECO:0000256" key="3">
    <source>
        <dbReference type="ARBA" id="ARBA00022490"/>
    </source>
</evidence>
<feature type="region of interest" description="Disordered" evidence="8">
    <location>
        <begin position="312"/>
        <end position="349"/>
    </location>
</feature>
<dbReference type="InterPro" id="IPR003954">
    <property type="entry name" value="RRM_euk-type"/>
</dbReference>
<keyword evidence="3" id="KW-0963">Cytoplasm</keyword>
<feature type="compositionally biased region" description="Low complexity" evidence="8">
    <location>
        <begin position="315"/>
        <end position="325"/>
    </location>
</feature>
<dbReference type="SUPFAM" id="SSF54928">
    <property type="entry name" value="RNA-binding domain, RBD"/>
    <property type="match status" value="3"/>
</dbReference>
<dbReference type="Gene3D" id="3.30.70.330">
    <property type="match status" value="3"/>
</dbReference>
<dbReference type="InterPro" id="IPR035979">
    <property type="entry name" value="RBD_domain_sf"/>
</dbReference>
<dbReference type="Proteomes" id="UP000095287">
    <property type="component" value="Unplaced"/>
</dbReference>
<keyword evidence="5 7" id="KW-0694">RNA-binding</keyword>
<dbReference type="GO" id="GO:0003723">
    <property type="term" value="F:RNA binding"/>
    <property type="evidence" value="ECO:0007669"/>
    <property type="project" value="UniProtKB-UniRule"/>
</dbReference>
<feature type="domain" description="RRM" evidence="9">
    <location>
        <begin position="19"/>
        <end position="96"/>
    </location>
</feature>
<proteinExistence type="predicted"/>
<evidence type="ECO:0000256" key="8">
    <source>
        <dbReference type="SAM" id="MobiDB-lite"/>
    </source>
</evidence>
<dbReference type="PANTHER" id="PTHR24012">
    <property type="entry name" value="RNA BINDING PROTEIN"/>
    <property type="match status" value="1"/>
</dbReference>
<evidence type="ECO:0000256" key="7">
    <source>
        <dbReference type="PROSITE-ProRule" id="PRU00176"/>
    </source>
</evidence>
<evidence type="ECO:0000256" key="6">
    <source>
        <dbReference type="ARBA" id="ARBA00023242"/>
    </source>
</evidence>
<name>A0A1I7ZUN7_9BILA</name>
<reference evidence="11" key="1">
    <citation type="submission" date="2016-11" db="UniProtKB">
        <authorList>
            <consortium name="WormBaseParasite"/>
        </authorList>
    </citation>
    <scope>IDENTIFICATION</scope>
</reference>
<feature type="domain" description="RRM" evidence="9">
    <location>
        <begin position="231"/>
        <end position="311"/>
    </location>
</feature>
<evidence type="ECO:0000256" key="1">
    <source>
        <dbReference type="ARBA" id="ARBA00004123"/>
    </source>
</evidence>
<organism evidence="10 11">
    <name type="scientific">Steinernema glaseri</name>
    <dbReference type="NCBI Taxonomy" id="37863"/>
    <lineage>
        <taxon>Eukaryota</taxon>
        <taxon>Metazoa</taxon>
        <taxon>Ecdysozoa</taxon>
        <taxon>Nematoda</taxon>
        <taxon>Chromadorea</taxon>
        <taxon>Rhabditida</taxon>
        <taxon>Tylenchina</taxon>
        <taxon>Panagrolaimomorpha</taxon>
        <taxon>Strongyloidoidea</taxon>
        <taxon>Steinernematidae</taxon>
        <taxon>Steinernema</taxon>
    </lineage>
</organism>
<dbReference type="InterPro" id="IPR000504">
    <property type="entry name" value="RRM_dom"/>
</dbReference>
<comment type="subcellular location">
    <subcellularLocation>
        <location evidence="2">Cytoplasm</location>
    </subcellularLocation>
    <subcellularLocation>
        <location evidence="1">Nucleus</location>
    </subcellularLocation>
</comment>
<keyword evidence="10" id="KW-1185">Reference proteome</keyword>
<evidence type="ECO:0000313" key="11">
    <source>
        <dbReference type="WBParaSite" id="L893_g2980.t1"/>
    </source>
</evidence>
<feature type="compositionally biased region" description="Polar residues" evidence="8">
    <location>
        <begin position="333"/>
        <end position="349"/>
    </location>
</feature>
<dbReference type="InterPro" id="IPR012677">
    <property type="entry name" value="Nucleotide-bd_a/b_plait_sf"/>
</dbReference>
<dbReference type="GO" id="GO:0005737">
    <property type="term" value="C:cytoplasm"/>
    <property type="evidence" value="ECO:0007669"/>
    <property type="project" value="UniProtKB-SubCell"/>
</dbReference>
<evidence type="ECO:0000256" key="2">
    <source>
        <dbReference type="ARBA" id="ARBA00004496"/>
    </source>
</evidence>
<evidence type="ECO:0000259" key="9">
    <source>
        <dbReference type="PROSITE" id="PS50102"/>
    </source>
</evidence>
<dbReference type="CDD" id="cd00590">
    <property type="entry name" value="RRM_SF"/>
    <property type="match status" value="1"/>
</dbReference>